<protein>
    <recommendedName>
        <fullName evidence="4">Peptidase S9 prolyl oligopeptidase catalytic domain-containing protein</fullName>
    </recommendedName>
</protein>
<dbReference type="PANTHER" id="PTHR42776">
    <property type="entry name" value="SERINE PEPTIDASE S9 FAMILY MEMBER"/>
    <property type="match status" value="1"/>
</dbReference>
<keyword evidence="6" id="KW-1185">Reference proteome</keyword>
<organism evidence="5 6">
    <name type="scientific">Tsuneonella deserti</name>
    <dbReference type="NCBI Taxonomy" id="2035528"/>
    <lineage>
        <taxon>Bacteria</taxon>
        <taxon>Pseudomonadati</taxon>
        <taxon>Pseudomonadota</taxon>
        <taxon>Alphaproteobacteria</taxon>
        <taxon>Sphingomonadales</taxon>
        <taxon>Erythrobacteraceae</taxon>
        <taxon>Tsuneonella</taxon>
    </lineage>
</organism>
<dbReference type="InterPro" id="IPR011042">
    <property type="entry name" value="6-blade_b-propeller_TolB-like"/>
</dbReference>
<keyword evidence="2" id="KW-0645">Protease</keyword>
<dbReference type="Gene3D" id="2.120.10.30">
    <property type="entry name" value="TolB, C-terminal domain"/>
    <property type="match status" value="1"/>
</dbReference>
<dbReference type="InterPro" id="IPR001375">
    <property type="entry name" value="Peptidase_S9_cat"/>
</dbReference>
<dbReference type="InterPro" id="IPR053536">
    <property type="entry name" value="Lasso_peptide_isopeptidase"/>
</dbReference>
<feature type="chain" id="PRO_5045280329" description="Peptidase S9 prolyl oligopeptidase catalytic domain-containing protein" evidence="3">
    <location>
        <begin position="27"/>
        <end position="707"/>
    </location>
</feature>
<keyword evidence="1" id="KW-0378">Hydrolase</keyword>
<comment type="caution">
    <text evidence="5">The sequence shown here is derived from an EMBL/GenBank/DDBJ whole genome shotgun (WGS) entry which is preliminary data.</text>
</comment>
<dbReference type="Pfam" id="PF00326">
    <property type="entry name" value="Peptidase_S9"/>
    <property type="match status" value="1"/>
</dbReference>
<dbReference type="SUPFAM" id="SSF53474">
    <property type="entry name" value="alpha/beta-Hydrolases"/>
    <property type="match status" value="1"/>
</dbReference>
<dbReference type="NCBIfam" id="NF033523">
    <property type="entry name" value="lasso_peptidase"/>
    <property type="match status" value="1"/>
</dbReference>
<feature type="domain" description="Peptidase S9 prolyl oligopeptidase catalytic" evidence="4">
    <location>
        <begin position="516"/>
        <end position="675"/>
    </location>
</feature>
<dbReference type="PROSITE" id="PS51257">
    <property type="entry name" value="PROKAR_LIPOPROTEIN"/>
    <property type="match status" value="1"/>
</dbReference>
<dbReference type="InterPro" id="IPR011659">
    <property type="entry name" value="WD40"/>
</dbReference>
<dbReference type="EMBL" id="BMKL01000001">
    <property type="protein sequence ID" value="GGD84495.1"/>
    <property type="molecule type" value="Genomic_DNA"/>
</dbReference>
<keyword evidence="2" id="KW-0720">Serine protease</keyword>
<dbReference type="InterPro" id="IPR029058">
    <property type="entry name" value="AB_hydrolase_fold"/>
</dbReference>
<feature type="signal peptide" evidence="3">
    <location>
        <begin position="1"/>
        <end position="26"/>
    </location>
</feature>
<dbReference type="Gene3D" id="3.40.50.1820">
    <property type="entry name" value="alpha/beta hydrolase"/>
    <property type="match status" value="1"/>
</dbReference>
<evidence type="ECO:0000313" key="6">
    <source>
        <dbReference type="Proteomes" id="UP000619041"/>
    </source>
</evidence>
<evidence type="ECO:0000313" key="5">
    <source>
        <dbReference type="EMBL" id="GGD84495.1"/>
    </source>
</evidence>
<reference evidence="6" key="1">
    <citation type="journal article" date="2019" name="Int. J. Syst. Evol. Microbiol.">
        <title>The Global Catalogue of Microorganisms (GCM) 10K type strain sequencing project: providing services to taxonomists for standard genome sequencing and annotation.</title>
        <authorList>
            <consortium name="The Broad Institute Genomics Platform"/>
            <consortium name="The Broad Institute Genome Sequencing Center for Infectious Disease"/>
            <person name="Wu L."/>
            <person name="Ma J."/>
        </authorList>
    </citation>
    <scope>NUCLEOTIDE SEQUENCE [LARGE SCALE GENOMIC DNA]</scope>
    <source>
        <strain evidence="6">CGMCC 1.15959</strain>
    </source>
</reference>
<dbReference type="Proteomes" id="UP000619041">
    <property type="component" value="Unassembled WGS sequence"/>
</dbReference>
<dbReference type="PANTHER" id="PTHR42776:SF27">
    <property type="entry name" value="DIPEPTIDYL PEPTIDASE FAMILY MEMBER 6"/>
    <property type="match status" value="1"/>
</dbReference>
<evidence type="ECO:0000256" key="2">
    <source>
        <dbReference type="ARBA" id="ARBA00022825"/>
    </source>
</evidence>
<accession>A0ABQ1RW82</accession>
<name>A0ABQ1RW82_9SPHN</name>
<evidence type="ECO:0000259" key="4">
    <source>
        <dbReference type="Pfam" id="PF00326"/>
    </source>
</evidence>
<evidence type="ECO:0000256" key="3">
    <source>
        <dbReference type="SAM" id="SignalP"/>
    </source>
</evidence>
<dbReference type="SUPFAM" id="SSF82171">
    <property type="entry name" value="DPP6 N-terminal domain-like"/>
    <property type="match status" value="1"/>
</dbReference>
<keyword evidence="3" id="KW-0732">Signal</keyword>
<evidence type="ECO:0000256" key="1">
    <source>
        <dbReference type="ARBA" id="ARBA00022801"/>
    </source>
</evidence>
<sequence length="707" mass="76151">MVRFVHLAIALAAFACAATLGSPAVAACESLVAAGTDAPQPAKSLAAKDLIELREIGTLSSPTFTGPSPLAVSPDGARVAYLLTRADLASNSYCRALVVSSARAPGPPRILDRGGDPILVDDPVRGYYLASGAPEVITPVWSADGRRIAYRRRDGGVTRAWVVDAEGGEARPVSMDGHDVMAAAWSADGRRLIYAIWRGIAAQRQSIDEEGKLGWLYDERVIADISPRPAIAAAHAIDVFTVDLSSGRIAPAEGEDRERLQVPGLPGYPVDAAAIGPDGRRAWVERRQPSPLAPAVLTATDPRGRTVACAQESCSGGIVSIWWQGGSVLFLRREGWNNEMLGLYRWSVGASAAVPVMRTGDVLHGCVQAGASLICTHETSTQPRRLVSIDTRTGAIATLFNPNPDFDGIRLGSVRRLRWKNAIGLESWGDLVLPPDHKAGDRLPLVVVQYYSLGFLRGGTGDEYPIFLLAQRGFAVLSIQRPTFAAAADPSLKDWEAINAANQRGWAERKSLLSSVLGGVSKAIETGTIDPQRVGISGLSDGAATVAFALINSDAFAAAAISTCCLEPLTTMAFGGIGWADQLRRMGYPPGTADGRAFWRDMSLAQNAARIDTPLLMQLADTEYRLALEAYAALREQGKPVEMYVYPDEFHTKVQPVHRQAVYERNLDWFSFWLQHRVDPDPAKAAQYARWQSFRAAHPSADATPER</sequence>
<dbReference type="RefSeq" id="WP_188643272.1">
    <property type="nucleotide sequence ID" value="NZ_BMKL01000001.1"/>
</dbReference>
<dbReference type="Pfam" id="PF07676">
    <property type="entry name" value="PD40"/>
    <property type="match status" value="1"/>
</dbReference>
<proteinExistence type="predicted"/>
<gene>
    <name evidence="5" type="ORF">GCM10011515_00250</name>
</gene>